<evidence type="ECO:0000313" key="3">
    <source>
        <dbReference type="Proteomes" id="UP001205566"/>
    </source>
</evidence>
<organism evidence="2 3">
    <name type="scientific">Microbulbifer elongatus</name>
    <dbReference type="NCBI Taxonomy" id="86173"/>
    <lineage>
        <taxon>Bacteria</taxon>
        <taxon>Pseudomonadati</taxon>
        <taxon>Pseudomonadota</taxon>
        <taxon>Gammaproteobacteria</taxon>
        <taxon>Cellvibrionales</taxon>
        <taxon>Microbulbiferaceae</taxon>
        <taxon>Microbulbifer</taxon>
    </lineage>
</organism>
<protein>
    <submittedName>
        <fullName evidence="2">Uncharacterized protein</fullName>
    </submittedName>
</protein>
<feature type="transmembrane region" description="Helical" evidence="1">
    <location>
        <begin position="122"/>
        <end position="145"/>
    </location>
</feature>
<feature type="transmembrane region" description="Helical" evidence="1">
    <location>
        <begin position="220"/>
        <end position="237"/>
    </location>
</feature>
<dbReference type="RefSeq" id="WP_255876067.1">
    <property type="nucleotide sequence ID" value="NZ_JACASI010000049.1"/>
</dbReference>
<dbReference type="EMBL" id="JACASI010000049">
    <property type="protein sequence ID" value="MCQ3831133.1"/>
    <property type="molecule type" value="Genomic_DNA"/>
</dbReference>
<dbReference type="Proteomes" id="UP001205566">
    <property type="component" value="Unassembled WGS sequence"/>
</dbReference>
<evidence type="ECO:0000256" key="1">
    <source>
        <dbReference type="SAM" id="Phobius"/>
    </source>
</evidence>
<evidence type="ECO:0000313" key="2">
    <source>
        <dbReference type="EMBL" id="MCQ3831133.1"/>
    </source>
</evidence>
<gene>
    <name evidence="2" type="ORF">HXX02_16995</name>
</gene>
<keyword evidence="3" id="KW-1185">Reference proteome</keyword>
<sequence length="318" mass="35344">MNQTDWIQRYVDNVRTYLPAPLRDDVGSELLSDLLDQRDDLQATLGRTLTEQEVVDLLKQRGHPMAVAADYQPRRTLVSEPLFPVYVQVLKWTLMVIAVVTAAGTVWNVLADASPNLVSAVIGWFASFYEGGIHAVAWVTLVFYLTGEGLGYRQVFSSWNPRSMPRVVESGKRIKRFDASIEFVVTLLAMAWLNDVWFFAGTGSGSALVLSPALQSLLPWINIALGASVLISLYKLLSPFWTPARLWVNCGVNILWLVVLAVVFQLDTPISVEWRSGEFWQPGERGWQAGVGVVIALTAWDLLENLRGLIRAGARVTG</sequence>
<proteinExistence type="predicted"/>
<feature type="transmembrane region" description="Helical" evidence="1">
    <location>
        <begin position="89"/>
        <end position="110"/>
    </location>
</feature>
<comment type="caution">
    <text evidence="2">The sequence shown here is derived from an EMBL/GenBank/DDBJ whole genome shotgun (WGS) entry which is preliminary data.</text>
</comment>
<keyword evidence="1" id="KW-0812">Transmembrane</keyword>
<feature type="transmembrane region" description="Helical" evidence="1">
    <location>
        <begin position="181"/>
        <end position="200"/>
    </location>
</feature>
<keyword evidence="1" id="KW-0472">Membrane</keyword>
<feature type="transmembrane region" description="Helical" evidence="1">
    <location>
        <begin position="246"/>
        <end position="266"/>
    </location>
</feature>
<reference evidence="2" key="1">
    <citation type="thesis" date="2020" institute="Technische Universitat Dresden" country="Dresden, Germany">
        <title>The Agarolytic System of Microbulbifer elongatus PORT2, Isolated from Batu Karas, Pangandaran West Java Indonesia.</title>
        <authorList>
            <person name="Anggraeni S.R."/>
        </authorList>
    </citation>
    <scope>NUCLEOTIDE SEQUENCE</scope>
    <source>
        <strain evidence="2">PORT2</strain>
    </source>
</reference>
<accession>A0ABT1P4U3</accession>
<name>A0ABT1P4U3_9GAMM</name>
<keyword evidence="1" id="KW-1133">Transmembrane helix</keyword>